<dbReference type="InterPro" id="IPR011332">
    <property type="entry name" value="Ribosomal_zn-bd"/>
</dbReference>
<dbReference type="InterPro" id="IPR051991">
    <property type="entry name" value="Mitoribosomal_protein_bL32"/>
</dbReference>
<comment type="function">
    <text evidence="9">Component of the mitochondrial large ribosomal subunit (mt-LSU). The mitochondrial ribosome (mitoribosome) is a large ribonucleoprotein complex responsible for the synthesis of proteins inside mitochondria.</text>
</comment>
<evidence type="ECO:0000256" key="6">
    <source>
        <dbReference type="ARBA" id="ARBA00023274"/>
    </source>
</evidence>
<evidence type="ECO:0000256" key="4">
    <source>
        <dbReference type="ARBA" id="ARBA00022980"/>
    </source>
</evidence>
<dbReference type="PANTHER" id="PTHR21026:SF2">
    <property type="entry name" value="LARGE RIBOSOMAL SUBUNIT PROTEIN BL32M"/>
    <property type="match status" value="1"/>
</dbReference>
<dbReference type="PANTHER" id="PTHR21026">
    <property type="entry name" value="39S RIBOSOMAL PROTEIN L32, MITOCHONDRIAL"/>
    <property type="match status" value="1"/>
</dbReference>
<evidence type="ECO:0000256" key="2">
    <source>
        <dbReference type="ARBA" id="ARBA00008560"/>
    </source>
</evidence>
<evidence type="ECO:0000256" key="7">
    <source>
        <dbReference type="ARBA" id="ARBA00039935"/>
    </source>
</evidence>
<organism evidence="10 11">
    <name type="scientific">Saccoglossus kowalevskii</name>
    <name type="common">Acorn worm</name>
    <dbReference type="NCBI Taxonomy" id="10224"/>
    <lineage>
        <taxon>Eukaryota</taxon>
        <taxon>Metazoa</taxon>
        <taxon>Hemichordata</taxon>
        <taxon>Enteropneusta</taxon>
        <taxon>Harrimaniidae</taxon>
        <taxon>Saccoglossus</taxon>
    </lineage>
</organism>
<dbReference type="SUPFAM" id="SSF57829">
    <property type="entry name" value="Zn-binding ribosomal proteins"/>
    <property type="match status" value="1"/>
</dbReference>
<keyword evidence="6" id="KW-0687">Ribonucleoprotein</keyword>
<evidence type="ECO:0000313" key="11">
    <source>
        <dbReference type="RefSeq" id="XP_002740678.1"/>
    </source>
</evidence>
<dbReference type="Pfam" id="PF01783">
    <property type="entry name" value="Ribosomal_L32p"/>
    <property type="match status" value="1"/>
</dbReference>
<dbReference type="NCBIfam" id="TIGR01031">
    <property type="entry name" value="rpmF_bact"/>
    <property type="match status" value="1"/>
</dbReference>
<dbReference type="RefSeq" id="XP_002740678.1">
    <property type="nucleotide sequence ID" value="XM_002740632.2"/>
</dbReference>
<keyword evidence="3" id="KW-0809">Transit peptide</keyword>
<dbReference type="InterPro" id="IPR002677">
    <property type="entry name" value="Ribosomal_bL32"/>
</dbReference>
<proteinExistence type="inferred from homology"/>
<keyword evidence="10" id="KW-1185">Reference proteome</keyword>
<evidence type="ECO:0000256" key="1">
    <source>
        <dbReference type="ARBA" id="ARBA00004173"/>
    </source>
</evidence>
<dbReference type="Proteomes" id="UP000694865">
    <property type="component" value="Unplaced"/>
</dbReference>
<protein>
    <recommendedName>
        <fullName evidence="7">Large ribosomal subunit protein bL32m</fullName>
    </recommendedName>
    <alternativeName>
        <fullName evidence="8">39S ribosomal protein L32, mitochondrial</fullName>
    </alternativeName>
</protein>
<keyword evidence="5" id="KW-0496">Mitochondrion</keyword>
<comment type="subcellular location">
    <subcellularLocation>
        <location evidence="1">Mitochondrion</location>
    </subcellularLocation>
</comment>
<evidence type="ECO:0000313" key="10">
    <source>
        <dbReference type="Proteomes" id="UP000694865"/>
    </source>
</evidence>
<evidence type="ECO:0000256" key="9">
    <source>
        <dbReference type="ARBA" id="ARBA00045766"/>
    </source>
</evidence>
<gene>
    <name evidence="11" type="primary">LOC100368093</name>
</gene>
<sequence length="175" mass="20223">MAARMLAMRLRLAVQNIEARIQEIFNFPPPVAPALAFHQPSIDVGSDSSSFDIKSIFDGFLWAAPKSRRSLERRRTRRRATEKRLKSKPDIVACEVCGQPKLLYHLCGNCLEKVKAETEAVREKLGKEWSWNTPQTETIVLYEGEKVSEQDKDKHIVEVPRKRPSWFTKDLYTEH</sequence>
<reference evidence="11" key="1">
    <citation type="submission" date="2025-08" db="UniProtKB">
        <authorList>
            <consortium name="RefSeq"/>
        </authorList>
    </citation>
    <scope>IDENTIFICATION</scope>
    <source>
        <tissue evidence="11">Testes</tissue>
    </source>
</reference>
<name>A0ABM0GZ91_SACKO</name>
<comment type="similarity">
    <text evidence="2">Belongs to the bacterial ribosomal protein bL32 family.</text>
</comment>
<evidence type="ECO:0000256" key="5">
    <source>
        <dbReference type="ARBA" id="ARBA00023128"/>
    </source>
</evidence>
<dbReference type="GeneID" id="100368093"/>
<evidence type="ECO:0000256" key="3">
    <source>
        <dbReference type="ARBA" id="ARBA00022946"/>
    </source>
</evidence>
<keyword evidence="4" id="KW-0689">Ribosomal protein</keyword>
<evidence type="ECO:0000256" key="8">
    <source>
        <dbReference type="ARBA" id="ARBA00042577"/>
    </source>
</evidence>
<accession>A0ABM0GZ91</accession>